<accession>Q3TNY8</accession>
<reference evidence="2" key="8">
    <citation type="journal article" date="2005" name="Science">
        <title>Antisense Transcription in the Mammalian Transcriptome.</title>
        <authorList>
            <consortium name="RIKEN Genome Exploration Research Group and Genome Science Group (Genome Network Project Core Group) and the FANTOM Consortium"/>
        </authorList>
    </citation>
    <scope>NUCLEOTIDE SEQUENCE</scope>
    <source>
        <strain evidence="2">C57BL/6J</strain>
        <tissue evidence="2">Head</tissue>
    </source>
</reference>
<dbReference type="EMBL" id="AK164870">
    <property type="protein sequence ID" value="BAE37949.1"/>
    <property type="molecule type" value="mRNA"/>
</dbReference>
<reference evidence="2" key="2">
    <citation type="journal article" date="2000" name="Genome Res.">
        <title>Normalization and subtraction of cap-trapper-selected cDNAs to prepare full-length cDNA libraries for rapid discovery of new genes.</title>
        <authorList>
            <person name="Carninci P."/>
            <person name="Shibata Y."/>
            <person name="Hayatsu N."/>
            <person name="Sugahara Y."/>
            <person name="Shibata K."/>
            <person name="Itoh M."/>
            <person name="Konno H."/>
            <person name="Okazaki Y."/>
            <person name="Muramatsu M."/>
            <person name="Hayashizaki Y."/>
        </authorList>
    </citation>
    <scope>NUCLEOTIDE SEQUENCE</scope>
    <source>
        <strain evidence="2">C57BL/6J</strain>
        <tissue evidence="2">Head</tissue>
    </source>
</reference>
<reference evidence="2" key="5">
    <citation type="journal article" date="2002" name="Nature">
        <title>Analysis of the mouse transcriptome based on functional annotation of 60,770 full-length cDNAs.</title>
        <authorList>
            <consortium name="The FANTOM Consortium and the RIKEN Genome Exploration Research Group Phase I and II Team"/>
        </authorList>
    </citation>
    <scope>NUCLEOTIDE SEQUENCE</scope>
    <source>
        <strain evidence="2">C57BL/6J</strain>
        <tissue evidence="2">Head</tissue>
    </source>
</reference>
<reference evidence="2" key="3">
    <citation type="journal article" date="2000" name="Genome Res.">
        <title>RIKEN integrated sequence analysis (RISA) system--384-format sequencing pipeline with 384 multicapillary sequencer.</title>
        <authorList>
            <person name="Shibata K."/>
            <person name="Itoh M."/>
            <person name="Aizawa K."/>
            <person name="Nagaoka S."/>
            <person name="Sasaki N."/>
            <person name="Carninci P."/>
            <person name="Konno H."/>
            <person name="Akiyama J."/>
            <person name="Nishi K."/>
            <person name="Kitsunai T."/>
            <person name="Tashiro H."/>
            <person name="Itoh M."/>
            <person name="Sumi N."/>
            <person name="Ishii Y."/>
            <person name="Nakamura S."/>
            <person name="Hazama M."/>
            <person name="Nishine T."/>
            <person name="Harada A."/>
            <person name="Yamamoto R."/>
            <person name="Matsumoto H."/>
            <person name="Sakaguchi S."/>
            <person name="Ikegami T."/>
            <person name="Kashiwagi K."/>
            <person name="Fujiwake S."/>
            <person name="Inoue K."/>
            <person name="Togawa Y."/>
            <person name="Izawa M."/>
            <person name="Ohara E."/>
            <person name="Watahiki M."/>
            <person name="Yoneda Y."/>
            <person name="Ishikawa T."/>
            <person name="Ozawa K."/>
            <person name="Tanaka T."/>
            <person name="Matsuura S."/>
            <person name="Kawai J."/>
            <person name="Okazaki Y."/>
            <person name="Muramatsu M."/>
            <person name="Inoue Y."/>
            <person name="Kira A."/>
            <person name="Hayashizaki Y."/>
        </authorList>
    </citation>
    <scope>NUCLEOTIDE SEQUENCE</scope>
    <source>
        <strain evidence="2">C57BL/6J</strain>
        <tissue evidence="2">Head</tissue>
    </source>
</reference>
<sequence length="161" mass="17038">VVPAVAAENKALVRQRGRSGRLELRARSRLKVLRGGEAGRSRGRSRSGSRVAATRDTALPPTAVMRDGASDSEAPAPRLRVLRPPGRPLGQGHPAAGAPPPGALGESAPGATSGSSHPRTNRRREGEPRCPEFRLFVRPLSPVLSSPGLLSAGVYTLHLWW</sequence>
<protein>
    <submittedName>
        <fullName evidence="2">Uncharacterized protein</fullName>
    </submittedName>
</protein>
<dbReference type="AlphaFoldDB" id="Q3TNY8"/>
<reference evidence="2" key="6">
    <citation type="submission" date="2004-04" db="EMBL/GenBank/DDBJ databases">
        <authorList>
            <person name="Arakawa T."/>
            <person name="Carninci P."/>
            <person name="Fukuda S."/>
            <person name="Hashizume W."/>
            <person name="Hayashida K."/>
            <person name="Hori F."/>
            <person name="Iida J."/>
            <person name="Imamura K."/>
            <person name="Imotani K."/>
            <person name="Itoh M."/>
            <person name="Kanagawa S."/>
            <person name="Kawai J."/>
            <person name="Kojima M."/>
            <person name="Konno H."/>
            <person name="Murata M."/>
            <person name="Nakamura M."/>
            <person name="Ninomiya N."/>
            <person name="Nishiyori H."/>
            <person name="Nomura K."/>
            <person name="Ohno M."/>
            <person name="Sakazume N."/>
            <person name="Sano H."/>
            <person name="Sasaki D."/>
            <person name="Shibata K."/>
            <person name="Shiraki T."/>
            <person name="Tagami M."/>
            <person name="Tagami Y."/>
            <person name="Waki K."/>
            <person name="Watahiki A."/>
            <person name="Muramatsu M."/>
            <person name="Hayashizaki Y."/>
        </authorList>
    </citation>
    <scope>NUCLEOTIDE SEQUENCE</scope>
    <source>
        <strain evidence="2">C57BL/6J</strain>
        <tissue evidence="2">Head</tissue>
    </source>
</reference>
<organism evidence="2">
    <name type="scientific">Mus musculus</name>
    <name type="common">Mouse</name>
    <dbReference type="NCBI Taxonomy" id="10090"/>
    <lineage>
        <taxon>Eukaryota</taxon>
        <taxon>Metazoa</taxon>
        <taxon>Chordata</taxon>
        <taxon>Craniata</taxon>
        <taxon>Vertebrata</taxon>
        <taxon>Euteleostomi</taxon>
        <taxon>Mammalia</taxon>
        <taxon>Eutheria</taxon>
        <taxon>Euarchontoglires</taxon>
        <taxon>Glires</taxon>
        <taxon>Rodentia</taxon>
        <taxon>Myomorpha</taxon>
        <taxon>Muroidea</taxon>
        <taxon>Muridae</taxon>
        <taxon>Murinae</taxon>
        <taxon>Mus</taxon>
        <taxon>Mus</taxon>
    </lineage>
</organism>
<reference evidence="2" key="7">
    <citation type="journal article" date="2005" name="Science">
        <title>The Transcriptional Landscape of the Mammalian Genome.</title>
        <authorList>
            <consortium name="The FANTOM Consortium"/>
            <consortium name="Riken Genome Exploration Research Group and Genome Science Group (Genome Network Project Core Group)"/>
        </authorList>
    </citation>
    <scope>NUCLEOTIDE SEQUENCE</scope>
    <source>
        <strain evidence="2">C57BL/6J</strain>
        <tissue evidence="2">Head</tissue>
    </source>
</reference>
<reference evidence="2" key="1">
    <citation type="journal article" date="1999" name="Methods Enzymol.">
        <title>High-efficiency full-length cDNA cloning.</title>
        <authorList>
            <person name="Carninci P."/>
            <person name="Hayashizaki Y."/>
        </authorList>
    </citation>
    <scope>NUCLEOTIDE SEQUENCE</scope>
    <source>
        <strain evidence="2">C57BL/6J</strain>
        <tissue evidence="2">Head</tissue>
    </source>
</reference>
<reference evidence="2" key="4">
    <citation type="journal article" date="2001" name="Nature">
        <title>Functional annotation of a full-length mouse cDNA collection.</title>
        <authorList>
            <consortium name="The RIKEN Genome Exploration Research Group Phase II Team and the FANTOM Consortium"/>
        </authorList>
    </citation>
    <scope>NUCLEOTIDE SEQUENCE</scope>
    <source>
        <strain evidence="2">C57BL/6J</strain>
        <tissue evidence="2">Head</tissue>
    </source>
</reference>
<name>Q3TNY8_MOUSE</name>
<evidence type="ECO:0000313" key="2">
    <source>
        <dbReference type="EMBL" id="BAE37949.1"/>
    </source>
</evidence>
<evidence type="ECO:0000256" key="1">
    <source>
        <dbReference type="SAM" id="MobiDB-lite"/>
    </source>
</evidence>
<feature type="compositionally biased region" description="Low complexity" evidence="1">
    <location>
        <begin position="75"/>
        <end position="96"/>
    </location>
</feature>
<feature type="region of interest" description="Disordered" evidence="1">
    <location>
        <begin position="33"/>
        <end position="128"/>
    </location>
</feature>
<feature type="non-terminal residue" evidence="2">
    <location>
        <position position="1"/>
    </location>
</feature>
<proteinExistence type="evidence at transcript level"/>